<organism evidence="1 2">
    <name type="scientific">Gigaspora margarita</name>
    <dbReference type="NCBI Taxonomy" id="4874"/>
    <lineage>
        <taxon>Eukaryota</taxon>
        <taxon>Fungi</taxon>
        <taxon>Fungi incertae sedis</taxon>
        <taxon>Mucoromycota</taxon>
        <taxon>Glomeromycotina</taxon>
        <taxon>Glomeromycetes</taxon>
        <taxon>Diversisporales</taxon>
        <taxon>Gigasporaceae</taxon>
        <taxon>Gigaspora</taxon>
    </lineage>
</organism>
<proteinExistence type="predicted"/>
<dbReference type="Proteomes" id="UP000789901">
    <property type="component" value="Unassembled WGS sequence"/>
</dbReference>
<protein>
    <submittedName>
        <fullName evidence="1">18846_t:CDS:1</fullName>
    </submittedName>
</protein>
<name>A0ABN7W2T3_GIGMA</name>
<reference evidence="1 2" key="1">
    <citation type="submission" date="2021-06" db="EMBL/GenBank/DDBJ databases">
        <authorList>
            <person name="Kallberg Y."/>
            <person name="Tangrot J."/>
            <person name="Rosling A."/>
        </authorList>
    </citation>
    <scope>NUCLEOTIDE SEQUENCE [LARGE SCALE GENOMIC DNA]</scope>
    <source>
        <strain evidence="1 2">120-4 pot B 10/14</strain>
    </source>
</reference>
<dbReference type="EMBL" id="CAJVQB010027668">
    <property type="protein sequence ID" value="CAG8810945.1"/>
    <property type="molecule type" value="Genomic_DNA"/>
</dbReference>
<comment type="caution">
    <text evidence="1">The sequence shown here is derived from an EMBL/GenBank/DDBJ whole genome shotgun (WGS) entry which is preliminary data.</text>
</comment>
<evidence type="ECO:0000313" key="2">
    <source>
        <dbReference type="Proteomes" id="UP000789901"/>
    </source>
</evidence>
<sequence length="166" mass="19272">MPMLYPKLLPAVYIENVAEFGFNISTRESSIAPEAKPMNEIEVFQAIVQKYLLEDSNDEVKIIIWNDANLEEEGSAMDYKDSMLLEEEWKMELTTSKLGQERALTMELEFEKNKSENYSTKFPSLYLNPSLNTKTSKDLTTNINIDSDEWAYSFNAYINWEAYNSM</sequence>
<evidence type="ECO:0000313" key="1">
    <source>
        <dbReference type="EMBL" id="CAG8810945.1"/>
    </source>
</evidence>
<gene>
    <name evidence="1" type="ORF">GMARGA_LOCUS25220</name>
</gene>
<keyword evidence="2" id="KW-1185">Reference proteome</keyword>
<accession>A0ABN7W2T3</accession>